<dbReference type="AlphaFoldDB" id="A0A0G0WL20"/>
<keyword evidence="1" id="KW-1133">Transmembrane helix</keyword>
<gene>
    <name evidence="2" type="ORF">UU70_C0033G0004</name>
</gene>
<sequence length="120" mass="13550">MKIWLSIVLFLAVIFLEGIIFPAFFGFRESFLTIIFLVVMILYREADIKSLILGVALSGLAEFYWGLKFGTLILSLLASAGVFFLLSKFFNIKSGALKIVLGMIMFIVFWEVSILVIKIL</sequence>
<feature type="transmembrane region" description="Helical" evidence="1">
    <location>
        <begin position="6"/>
        <end position="27"/>
    </location>
</feature>
<evidence type="ECO:0000313" key="3">
    <source>
        <dbReference type="Proteomes" id="UP000034380"/>
    </source>
</evidence>
<name>A0A0G0WL20_9BACT</name>
<protein>
    <submittedName>
        <fullName evidence="2">Uncharacterized protein</fullName>
    </submittedName>
</protein>
<dbReference type="EMBL" id="LCBQ01000033">
    <property type="protein sequence ID" value="KKS12772.1"/>
    <property type="molecule type" value="Genomic_DNA"/>
</dbReference>
<organism evidence="2 3">
    <name type="scientific">Candidatus Yanofskybacteria bacterium GW2011_GWA1_41_6</name>
    <dbReference type="NCBI Taxonomy" id="1619020"/>
    <lineage>
        <taxon>Bacteria</taxon>
        <taxon>Candidatus Yanofskyibacteriota</taxon>
    </lineage>
</organism>
<evidence type="ECO:0000256" key="1">
    <source>
        <dbReference type="SAM" id="Phobius"/>
    </source>
</evidence>
<keyword evidence="1" id="KW-0812">Transmembrane</keyword>
<reference evidence="2 3" key="1">
    <citation type="journal article" date="2015" name="Nature">
        <title>rRNA introns, odd ribosomes, and small enigmatic genomes across a large radiation of phyla.</title>
        <authorList>
            <person name="Brown C.T."/>
            <person name="Hug L.A."/>
            <person name="Thomas B.C."/>
            <person name="Sharon I."/>
            <person name="Castelle C.J."/>
            <person name="Singh A."/>
            <person name="Wilkins M.J."/>
            <person name="Williams K.H."/>
            <person name="Banfield J.F."/>
        </authorList>
    </citation>
    <scope>NUCLEOTIDE SEQUENCE [LARGE SCALE GENOMIC DNA]</scope>
</reference>
<comment type="caution">
    <text evidence="2">The sequence shown here is derived from an EMBL/GenBank/DDBJ whole genome shotgun (WGS) entry which is preliminary data.</text>
</comment>
<evidence type="ECO:0000313" key="2">
    <source>
        <dbReference type="EMBL" id="KKS12772.1"/>
    </source>
</evidence>
<feature type="transmembrane region" description="Helical" evidence="1">
    <location>
        <begin position="63"/>
        <end position="87"/>
    </location>
</feature>
<proteinExistence type="predicted"/>
<dbReference type="Proteomes" id="UP000034380">
    <property type="component" value="Unassembled WGS sequence"/>
</dbReference>
<accession>A0A0G0WL20</accession>
<keyword evidence="1" id="KW-0472">Membrane</keyword>
<feature type="transmembrane region" description="Helical" evidence="1">
    <location>
        <begin position="99"/>
        <end position="119"/>
    </location>
</feature>